<keyword evidence="4" id="KW-0446">Lipid-binding</keyword>
<protein>
    <submittedName>
        <fullName evidence="6">Uncharacterized protein LOC110067697</fullName>
    </submittedName>
</protein>
<dbReference type="Proteomes" id="UP001152795">
    <property type="component" value="Unassembled WGS sequence"/>
</dbReference>
<keyword evidence="3" id="KW-0333">Golgi apparatus</keyword>
<dbReference type="InterPro" id="IPR038261">
    <property type="entry name" value="GPP34-like_sf"/>
</dbReference>
<evidence type="ECO:0000313" key="6">
    <source>
        <dbReference type="EMBL" id="CAB3980119.1"/>
    </source>
</evidence>
<evidence type="ECO:0000256" key="1">
    <source>
        <dbReference type="ARBA" id="ARBA00004255"/>
    </source>
</evidence>
<comment type="caution">
    <text evidence="6">The sequence shown here is derived from an EMBL/GenBank/DDBJ whole genome shotgun (WGS) entry which is preliminary data.</text>
</comment>
<evidence type="ECO:0000313" key="7">
    <source>
        <dbReference type="Proteomes" id="UP001152795"/>
    </source>
</evidence>
<dbReference type="GO" id="GO:0000139">
    <property type="term" value="C:Golgi membrane"/>
    <property type="evidence" value="ECO:0007669"/>
    <property type="project" value="UniProtKB-SubCell"/>
</dbReference>
<keyword evidence="5" id="KW-0472">Membrane</keyword>
<dbReference type="AlphaFoldDB" id="A0A7D9DAL2"/>
<proteinExistence type="inferred from homology"/>
<evidence type="ECO:0000256" key="2">
    <source>
        <dbReference type="ARBA" id="ARBA00007284"/>
    </source>
</evidence>
<reference evidence="6" key="1">
    <citation type="submission" date="2020-04" db="EMBL/GenBank/DDBJ databases">
        <authorList>
            <person name="Alioto T."/>
            <person name="Alioto T."/>
            <person name="Gomez Garrido J."/>
        </authorList>
    </citation>
    <scope>NUCLEOTIDE SEQUENCE</scope>
    <source>
        <strain evidence="6">A484AB</strain>
    </source>
</reference>
<dbReference type="Pfam" id="PF05719">
    <property type="entry name" value="GPP34"/>
    <property type="match status" value="1"/>
</dbReference>
<dbReference type="Gene3D" id="1.10.3630.10">
    <property type="entry name" value="yeast vps74-n-term truncation variant domain like"/>
    <property type="match status" value="1"/>
</dbReference>
<name>A0A7D9DAL2_PARCT</name>
<sequence length="164" mass="19197">MVELDHNQGTSTYLDTMALTEMIEQRHHPRELVDWLEESVDKNDDESASVLTLDSLVKSGIFRKEKLSVGTRFYLNNQEIKQSLVQEVRDTLLTEKTPDLYMRVLLTLLQGADHYRENYDKDKIFKQYFSKQEYKQAKIRLKVISRDWPPIPPPPPPQEMTATA</sequence>
<evidence type="ECO:0000256" key="3">
    <source>
        <dbReference type="ARBA" id="ARBA00023034"/>
    </source>
</evidence>
<comment type="subcellular location">
    <subcellularLocation>
        <location evidence="1">Golgi apparatus membrane</location>
        <topology evidence="1">Peripheral membrane protein</topology>
        <orientation evidence="1">Cytoplasmic side</orientation>
    </subcellularLocation>
</comment>
<evidence type="ECO:0000256" key="5">
    <source>
        <dbReference type="ARBA" id="ARBA00023136"/>
    </source>
</evidence>
<gene>
    <name evidence="6" type="ORF">PACLA_8A002080</name>
</gene>
<organism evidence="6 7">
    <name type="scientific">Paramuricea clavata</name>
    <name type="common">Red gorgonian</name>
    <name type="synonym">Violescent sea-whip</name>
    <dbReference type="NCBI Taxonomy" id="317549"/>
    <lineage>
        <taxon>Eukaryota</taxon>
        <taxon>Metazoa</taxon>
        <taxon>Cnidaria</taxon>
        <taxon>Anthozoa</taxon>
        <taxon>Octocorallia</taxon>
        <taxon>Malacalcyonacea</taxon>
        <taxon>Plexauridae</taxon>
        <taxon>Paramuricea</taxon>
    </lineage>
</organism>
<dbReference type="EMBL" id="CACRXK020000258">
    <property type="protein sequence ID" value="CAB3980119.1"/>
    <property type="molecule type" value="Genomic_DNA"/>
</dbReference>
<accession>A0A7D9DAL2</accession>
<dbReference type="GO" id="GO:0070273">
    <property type="term" value="F:phosphatidylinositol-4-phosphate binding"/>
    <property type="evidence" value="ECO:0007669"/>
    <property type="project" value="InterPro"/>
</dbReference>
<dbReference type="InterPro" id="IPR008628">
    <property type="entry name" value="GPP34-like"/>
</dbReference>
<evidence type="ECO:0000256" key="4">
    <source>
        <dbReference type="ARBA" id="ARBA00023121"/>
    </source>
</evidence>
<comment type="similarity">
    <text evidence="2">Belongs to the GOLPH3/VPS74 family.</text>
</comment>
<keyword evidence="7" id="KW-1185">Reference proteome</keyword>